<accession>A0AA36NC60</accession>
<dbReference type="Gene3D" id="3.40.50.1820">
    <property type="entry name" value="alpha/beta hydrolase"/>
    <property type="match status" value="1"/>
</dbReference>
<protein>
    <submittedName>
        <fullName evidence="1">Uncharacterized protein</fullName>
    </submittedName>
</protein>
<evidence type="ECO:0000313" key="2">
    <source>
        <dbReference type="Proteomes" id="UP001178507"/>
    </source>
</evidence>
<dbReference type="AlphaFoldDB" id="A0AA36NC60"/>
<sequence length="983" mass="106024">MPQWHWRRTVPAKQLLKLPCVRETGPSSVLFRNAGHVAEFGQAEKTLLPIVPVLATDSSRPRPRRAPVPCRARIVWLALACVAACPGATRSFLNAFRNSAVDASARRPRWKQAGISTPRRLVARHAREFIPTAEAAFLTPPAQPLTLSPDGTRTARFEFGEPGIMIRVEAAFGKGASNVSEGITIIPRSKLGVMGVRDLFWLDNGSFLITGYEGPSGRFYAWVVDLGKGRASLVNLPSKEASLFVPLGLSGVPILRLDDQGSPEVLLGFIAEGVLQWNWYTRAGDLIDAAIDDELPTSLWREVLLSKLGLIDAVLLLNGTVCRRSPDGWLNLGALQLAAESSDEVFGAVAAQPVLLQEYLVALDPDFGVLAVDVVGEGSAPQFFPGAEELGQDLPEGELGAWVLRQSQDRETAGLLRLAENAAPAPVFAHPFADVRASGAWVNPKTEEVEAITVDDLVPRTYSLCPQHEDLMASASSNLPKKIRLNGVELSSDGMVLLSLNQHGERWVAYFAHPLLCEPVALPAEPGAAGFGREALLLRGTALSAESAKLRPRLEAQRLQSDAGDLPVYLAMPREGASALVVRLHDGPDQRDRQGADSLDAWLLSRGYGVLKVNFRGSAGFGRRWRSSPGFAGDVEHAVAWARDAHQLGPVAVLGSYFGAYAALHTASRLNAACVAVAPLRPGKEAPEAFAPSEAAKPPPTDLELSHPLLVVEYERDDADALQPWAAKLAPPGCETKDWPTTASYVQYAGERRGGGVVRQNMLDLYRRVDSFLHSHLGKLGAEDLLKEDFVDEVPFLSGSLQPASSSLVSTFAEGIELSLERALRESRGDQVADRLPVLHSAHGAPAGTGFAGERKLKAAGKRQDLLPAPASRMTVREDGTMEVTVSFAQPPKELFVLLSEVWIHLRAKSTALTLALPRQPKPGQRIEAFRLPDGLGFHFEIAGEPAVGALENYNFWASKGGGWALLDVVLPEELEEAAVMLG</sequence>
<gene>
    <name evidence="1" type="ORF">EVOR1521_LOCUS21062</name>
</gene>
<dbReference type="SUPFAM" id="SSF53474">
    <property type="entry name" value="alpha/beta-Hydrolases"/>
    <property type="match status" value="1"/>
</dbReference>
<name>A0AA36NC60_9DINO</name>
<dbReference type="InterPro" id="IPR029058">
    <property type="entry name" value="AB_hydrolase_fold"/>
</dbReference>
<comment type="caution">
    <text evidence="1">The sequence shown here is derived from an EMBL/GenBank/DDBJ whole genome shotgun (WGS) entry which is preliminary data.</text>
</comment>
<reference evidence="1" key="1">
    <citation type="submission" date="2023-08" db="EMBL/GenBank/DDBJ databases">
        <authorList>
            <person name="Chen Y."/>
            <person name="Shah S."/>
            <person name="Dougan E. K."/>
            <person name="Thang M."/>
            <person name="Chan C."/>
        </authorList>
    </citation>
    <scope>NUCLEOTIDE SEQUENCE</scope>
</reference>
<organism evidence="1 2">
    <name type="scientific">Effrenium voratum</name>
    <dbReference type="NCBI Taxonomy" id="2562239"/>
    <lineage>
        <taxon>Eukaryota</taxon>
        <taxon>Sar</taxon>
        <taxon>Alveolata</taxon>
        <taxon>Dinophyceae</taxon>
        <taxon>Suessiales</taxon>
        <taxon>Symbiodiniaceae</taxon>
        <taxon>Effrenium</taxon>
    </lineage>
</organism>
<dbReference type="EMBL" id="CAUJNA010003248">
    <property type="protein sequence ID" value="CAJ1396938.1"/>
    <property type="molecule type" value="Genomic_DNA"/>
</dbReference>
<dbReference type="Proteomes" id="UP001178507">
    <property type="component" value="Unassembled WGS sequence"/>
</dbReference>
<evidence type="ECO:0000313" key="1">
    <source>
        <dbReference type="EMBL" id="CAJ1396938.1"/>
    </source>
</evidence>
<keyword evidence="2" id="KW-1185">Reference proteome</keyword>
<proteinExistence type="predicted"/>